<reference evidence="2" key="1">
    <citation type="submission" date="2020-10" db="EMBL/GenBank/DDBJ databases">
        <authorList>
            <person name="Gilroy R."/>
        </authorList>
    </citation>
    <scope>NUCLEOTIDE SEQUENCE</scope>
    <source>
        <strain evidence="2">B1-20833</strain>
    </source>
</reference>
<reference evidence="2" key="2">
    <citation type="journal article" date="2021" name="PeerJ">
        <title>Extensive microbial diversity within the chicken gut microbiome revealed by metagenomics and culture.</title>
        <authorList>
            <person name="Gilroy R."/>
            <person name="Ravi A."/>
            <person name="Getino M."/>
            <person name="Pursley I."/>
            <person name="Horton D.L."/>
            <person name="Alikhan N.F."/>
            <person name="Baker D."/>
            <person name="Gharbi K."/>
            <person name="Hall N."/>
            <person name="Watson M."/>
            <person name="Adriaenssens E.M."/>
            <person name="Foster-Nyarko E."/>
            <person name="Jarju S."/>
            <person name="Secka A."/>
            <person name="Antonio M."/>
            <person name="Oren A."/>
            <person name="Chaudhuri R.R."/>
            <person name="La Ragione R."/>
            <person name="Hildebrand F."/>
            <person name="Pallen M.J."/>
        </authorList>
    </citation>
    <scope>NUCLEOTIDE SEQUENCE</scope>
    <source>
        <strain evidence="2">B1-20833</strain>
    </source>
</reference>
<dbReference type="SUPFAM" id="SSF54001">
    <property type="entry name" value="Cysteine proteinases"/>
    <property type="match status" value="1"/>
</dbReference>
<gene>
    <name evidence="2" type="ORF">IAC06_04775</name>
</gene>
<accession>A0A9D9EUP1</accession>
<feature type="domain" description="Transglutaminase-like" evidence="1">
    <location>
        <begin position="172"/>
        <end position="231"/>
    </location>
</feature>
<evidence type="ECO:0000313" key="2">
    <source>
        <dbReference type="EMBL" id="MBO8452180.1"/>
    </source>
</evidence>
<sequence length="824" mass="92447">MKNPFIVLTFCFALFLCGLPECIRGESRVKEYDWETVKSGLPEYVVREIDRENAVSLTEEEKHYLAFLYRSMPLPDMTGYPFGYWLANVRKALEVRRNAVWEIPEREFRHFVLPVRVNNEALDNFRILYADELCARVEGMTLEEAALEINHWCHEMATYAPSDARTRPPISTIASGVGRCGEESVLAVAALRAAGIPARQVYTPRWAHTDDNHAWVEVYVDGRWHFMGACEPEPVLDLAWFNAPVSRAMLLHTLAFGDYDGPEDVIRRTHSFTEINVIRSYIPARRTSVKVIDRYGDPVEGATVEFKIYNYAEFYTVAKTATDMDGMAGLDTGCGDILVWAYKDGLFGVAKASGEMTEVMLSHTEGEEFGMDIYMVPPEENPVPSAATEEDIRRNAVRLAYEDSVRAARPHGNADVEAFRKKYAGENAEALLASLSVKDLGDVREDVLEDAIRHCGREFVRYRDCPRVSYEPLFPYFEEIGKGLAAESPQEIFDWTLANIDVCDSLNPQMIHIPPVTVWRSRISDSRSREIFYVAACRSKGIEARIDEVTGKTQYREDGRWEDVEWEEDASGSVAQGFVKATYNPLDWLGNPLYYRHFTLSRVDGGSAALLTFDEDSEICWKELLAEPYAVDEGYYLLTSGIRMASGNVSAHLEFFNVRKDGLAEVPLVLNHRGGGIAVTGSINAEETYLPVGQSDLQTVLSTAGRGYFAIALIKDFSEPSVHALRQLAAAEDVLDEWGRSLIAIGADEEACGKMSEYLSGIDNVHYGTDPDGRIQKMIYDGCMKESGVLPVVVIADSFGRVVFYSQGYNTSLSEQLRTVIDQL</sequence>
<dbReference type="SMART" id="SM00460">
    <property type="entry name" value="TGc"/>
    <property type="match status" value="1"/>
</dbReference>
<dbReference type="Pfam" id="PF01841">
    <property type="entry name" value="Transglut_core"/>
    <property type="match status" value="1"/>
</dbReference>
<organism evidence="2 3">
    <name type="scientific">Candidatus Cryptobacteroides intestinavium</name>
    <dbReference type="NCBI Taxonomy" id="2840766"/>
    <lineage>
        <taxon>Bacteria</taxon>
        <taxon>Pseudomonadati</taxon>
        <taxon>Bacteroidota</taxon>
        <taxon>Bacteroidia</taxon>
        <taxon>Bacteroidales</taxon>
        <taxon>Candidatus Cryptobacteroides</taxon>
    </lineage>
</organism>
<dbReference type="InterPro" id="IPR002931">
    <property type="entry name" value="Transglutaminase-like"/>
</dbReference>
<dbReference type="EMBL" id="JADIMI010000045">
    <property type="protein sequence ID" value="MBO8452180.1"/>
    <property type="molecule type" value="Genomic_DNA"/>
</dbReference>
<dbReference type="AlphaFoldDB" id="A0A9D9EUP1"/>
<dbReference type="PANTHER" id="PTHR35532">
    <property type="entry name" value="SIMILAR TO POLYHYDROXYALKANOATE DEPOLYMERASE"/>
    <property type="match status" value="1"/>
</dbReference>
<dbReference type="Gene3D" id="2.60.40.1120">
    <property type="entry name" value="Carboxypeptidase-like, regulatory domain"/>
    <property type="match status" value="1"/>
</dbReference>
<dbReference type="Gene3D" id="3.10.620.30">
    <property type="match status" value="1"/>
</dbReference>
<evidence type="ECO:0000313" key="3">
    <source>
        <dbReference type="Proteomes" id="UP000823661"/>
    </source>
</evidence>
<protein>
    <submittedName>
        <fullName evidence="2">Transglutaminase domain-containing protein</fullName>
    </submittedName>
</protein>
<name>A0A9D9EUP1_9BACT</name>
<comment type="caution">
    <text evidence="2">The sequence shown here is derived from an EMBL/GenBank/DDBJ whole genome shotgun (WGS) entry which is preliminary data.</text>
</comment>
<dbReference type="InterPro" id="IPR038765">
    <property type="entry name" value="Papain-like_cys_pep_sf"/>
</dbReference>
<evidence type="ECO:0000259" key="1">
    <source>
        <dbReference type="SMART" id="SM00460"/>
    </source>
</evidence>
<dbReference type="PANTHER" id="PTHR35532:SF5">
    <property type="entry name" value="CARBOHYDRATE-BINDING DOMAIN-CONTAINING PROTEIN"/>
    <property type="match status" value="1"/>
</dbReference>
<proteinExistence type="predicted"/>
<dbReference type="Proteomes" id="UP000823661">
    <property type="component" value="Unassembled WGS sequence"/>
</dbReference>